<dbReference type="InterPro" id="IPR002636">
    <property type="entry name" value="DUF29"/>
</dbReference>
<proteinExistence type="predicted"/>
<dbReference type="PANTHER" id="PTHR34235">
    <property type="entry name" value="SLR1203 PROTEIN-RELATED"/>
    <property type="match status" value="1"/>
</dbReference>
<dbReference type="PANTHER" id="PTHR34235:SF4">
    <property type="entry name" value="SLR0291 PROTEIN"/>
    <property type="match status" value="1"/>
</dbReference>
<sequence length="120" mass="14335">MSSFVQMLVIFPLRGVSQKKELLNRLITLLEHLLKRIYVSLPNDYNGWERTIRNQRKKLEALLVEVPSLKTRWNVSFSSAWNIALKTVRDEYSKVEFPDSWQFSSDLERMLGDRFWQEVE</sequence>
<organism evidence="1 2">
    <name type="scientific">Pseudanabaena mucicola FACHB-723</name>
    <dbReference type="NCBI Taxonomy" id="2692860"/>
    <lineage>
        <taxon>Bacteria</taxon>
        <taxon>Bacillati</taxon>
        <taxon>Cyanobacteriota</taxon>
        <taxon>Cyanophyceae</taxon>
        <taxon>Pseudanabaenales</taxon>
        <taxon>Pseudanabaenaceae</taxon>
        <taxon>Pseudanabaena</taxon>
    </lineage>
</organism>
<evidence type="ECO:0000313" key="1">
    <source>
        <dbReference type="EMBL" id="MBD2189183.1"/>
    </source>
</evidence>
<dbReference type="EMBL" id="JACJQB010000031">
    <property type="protein sequence ID" value="MBD2189183.1"/>
    <property type="molecule type" value="Genomic_DNA"/>
</dbReference>
<name>A0ABR7ZYX6_9CYAN</name>
<dbReference type="Pfam" id="PF01724">
    <property type="entry name" value="DUF29"/>
    <property type="match status" value="1"/>
</dbReference>
<gene>
    <name evidence="1" type="ORF">H6F41_13650</name>
</gene>
<reference evidence="1 2" key="1">
    <citation type="journal article" date="2020" name="ISME J.">
        <title>Comparative genomics reveals insights into cyanobacterial evolution and habitat adaptation.</title>
        <authorList>
            <person name="Chen M.Y."/>
            <person name="Teng W.K."/>
            <person name="Zhao L."/>
            <person name="Hu C.X."/>
            <person name="Zhou Y.K."/>
            <person name="Han B.P."/>
            <person name="Song L.R."/>
            <person name="Shu W.S."/>
        </authorList>
    </citation>
    <scope>NUCLEOTIDE SEQUENCE [LARGE SCALE GENOMIC DNA]</scope>
    <source>
        <strain evidence="1 2">FACHB-723</strain>
    </source>
</reference>
<dbReference type="Gene3D" id="1.20.1220.20">
    <property type="entry name" value="Uncharcterised protein PF01724"/>
    <property type="match status" value="1"/>
</dbReference>
<keyword evidence="2" id="KW-1185">Reference proteome</keyword>
<evidence type="ECO:0000313" key="2">
    <source>
        <dbReference type="Proteomes" id="UP000642094"/>
    </source>
</evidence>
<accession>A0ABR7ZYX6</accession>
<dbReference type="Proteomes" id="UP000642094">
    <property type="component" value="Unassembled WGS sequence"/>
</dbReference>
<comment type="caution">
    <text evidence="1">The sequence shown here is derived from an EMBL/GenBank/DDBJ whole genome shotgun (WGS) entry which is preliminary data.</text>
</comment>
<protein>
    <submittedName>
        <fullName evidence="1">DUF29 domain-containing protein</fullName>
    </submittedName>
</protein>